<keyword evidence="2" id="KW-1185">Reference proteome</keyword>
<dbReference type="Proteomes" id="UP000183967">
    <property type="component" value="Unassembled WGS sequence"/>
</dbReference>
<dbReference type="OrthoDB" id="9799663at2"/>
<dbReference type="RefSeq" id="WP_073196928.1">
    <property type="nucleotide sequence ID" value="NZ_FQXO01000046.1"/>
</dbReference>
<accession>A0A1M5V0Z9</accession>
<name>A0A1M5V0Z9_9FIRM</name>
<dbReference type="EMBL" id="FQXO01000046">
    <property type="protein sequence ID" value="SHH68942.1"/>
    <property type="molecule type" value="Genomic_DNA"/>
</dbReference>
<dbReference type="AlphaFoldDB" id="A0A1M5V0Z9"/>
<reference evidence="2" key="1">
    <citation type="submission" date="2016-11" db="EMBL/GenBank/DDBJ databases">
        <authorList>
            <person name="Varghese N."/>
            <person name="Submissions S."/>
        </authorList>
    </citation>
    <scope>NUCLEOTIDE SEQUENCE [LARGE SCALE GENOMIC DNA]</scope>
    <source>
        <strain evidence="2">DSM 13643</strain>
    </source>
</reference>
<sequence>MSKTVSQNQASILNEIYDNKVIKKIGRLLYLERKKADDWLSKVSDCKNVADIINLILYSIQHLDFLIKRGEMAEEELIELSIDDLKALIEISSKEGYFDLVKICLESYCLIED</sequence>
<evidence type="ECO:0000313" key="1">
    <source>
        <dbReference type="EMBL" id="SHH68942.1"/>
    </source>
</evidence>
<evidence type="ECO:0000313" key="2">
    <source>
        <dbReference type="Proteomes" id="UP000183967"/>
    </source>
</evidence>
<gene>
    <name evidence="1" type="ORF">SAMN02745135_01686</name>
</gene>
<proteinExistence type="predicted"/>
<organism evidence="1 2">
    <name type="scientific">Caloranaerobacter azorensis DSM 13643</name>
    <dbReference type="NCBI Taxonomy" id="1121264"/>
    <lineage>
        <taxon>Bacteria</taxon>
        <taxon>Bacillati</taxon>
        <taxon>Bacillota</taxon>
        <taxon>Tissierellia</taxon>
        <taxon>Tissierellales</taxon>
        <taxon>Thermohalobacteraceae</taxon>
        <taxon>Caloranaerobacter</taxon>
    </lineage>
</organism>
<protein>
    <submittedName>
        <fullName evidence="1">Uncharacterized protein</fullName>
    </submittedName>
</protein>